<keyword evidence="1" id="KW-0472">Membrane</keyword>
<evidence type="ECO:0008006" key="3">
    <source>
        <dbReference type="Google" id="ProtNLM"/>
    </source>
</evidence>
<name>A0A6N3B3B4_9CLOT</name>
<dbReference type="RefSeq" id="WP_156625677.1">
    <property type="nucleotide sequence ID" value="NZ_CACRTO010000010.1"/>
</dbReference>
<protein>
    <recommendedName>
        <fullName evidence="3">DUF2178 domain-containing protein</fullName>
    </recommendedName>
</protein>
<dbReference type="AlphaFoldDB" id="A0A6N3B3B4"/>
<sequence length="159" mass="17843">MLGIFCGSECNTNEEYKKYIKRRIAYFIGIIILGAITLAVTFLGDRFFNVSISEKMIAVYTGFGSGLISIGIILLIKNILLLKNEEKLRKSRISNTDERNKEISIKATRVALVVMLVAMYLVGLIGGLWYPVLIEVLLTVISVFLLAYLVAYKVISRKI</sequence>
<feature type="transmembrane region" description="Helical" evidence="1">
    <location>
        <begin position="56"/>
        <end position="82"/>
    </location>
</feature>
<keyword evidence="1" id="KW-0812">Transmembrane</keyword>
<proteinExistence type="predicted"/>
<dbReference type="EMBL" id="CACRTO010000010">
    <property type="protein sequence ID" value="VYT97623.1"/>
    <property type="molecule type" value="Genomic_DNA"/>
</dbReference>
<gene>
    <name evidence="2" type="ORF">CTLFYP3_01151</name>
</gene>
<evidence type="ECO:0000313" key="2">
    <source>
        <dbReference type="EMBL" id="VYT97623.1"/>
    </source>
</evidence>
<reference evidence="2" key="1">
    <citation type="submission" date="2019-11" db="EMBL/GenBank/DDBJ databases">
        <authorList>
            <person name="Feng L."/>
        </authorList>
    </citation>
    <scope>NUCLEOTIDE SEQUENCE</scope>
    <source>
        <strain evidence="2">CTertiumLFYP3</strain>
    </source>
</reference>
<keyword evidence="1" id="KW-1133">Transmembrane helix</keyword>
<evidence type="ECO:0000256" key="1">
    <source>
        <dbReference type="SAM" id="Phobius"/>
    </source>
</evidence>
<feature type="transmembrane region" description="Helical" evidence="1">
    <location>
        <begin position="110"/>
        <end position="130"/>
    </location>
</feature>
<organism evidence="2">
    <name type="scientific">Clostridium tertium</name>
    <dbReference type="NCBI Taxonomy" id="1559"/>
    <lineage>
        <taxon>Bacteria</taxon>
        <taxon>Bacillati</taxon>
        <taxon>Bacillota</taxon>
        <taxon>Clostridia</taxon>
        <taxon>Eubacteriales</taxon>
        <taxon>Clostridiaceae</taxon>
        <taxon>Clostridium</taxon>
    </lineage>
</organism>
<accession>A0A6N3B3B4</accession>
<feature type="transmembrane region" description="Helical" evidence="1">
    <location>
        <begin position="136"/>
        <end position="155"/>
    </location>
</feature>
<feature type="transmembrane region" description="Helical" evidence="1">
    <location>
        <begin position="24"/>
        <end position="44"/>
    </location>
</feature>